<dbReference type="RefSeq" id="WP_129470585.1">
    <property type="nucleotide sequence ID" value="NZ_SAWZ01000003.1"/>
</dbReference>
<dbReference type="Proteomes" id="UP000289784">
    <property type="component" value="Unassembled WGS sequence"/>
</dbReference>
<organism evidence="4 5">
    <name type="scientific">Pseudoxanthomonas composti</name>
    <dbReference type="NCBI Taxonomy" id="2137479"/>
    <lineage>
        <taxon>Bacteria</taxon>
        <taxon>Pseudomonadati</taxon>
        <taxon>Pseudomonadota</taxon>
        <taxon>Gammaproteobacteria</taxon>
        <taxon>Lysobacterales</taxon>
        <taxon>Lysobacteraceae</taxon>
        <taxon>Pseudoxanthomonas</taxon>
    </lineage>
</organism>
<evidence type="ECO:0000313" key="4">
    <source>
        <dbReference type="EMBL" id="RXR06478.1"/>
    </source>
</evidence>
<sequence length="528" mass="58921">MTTPHASLTSLPRSRARRTLLLSALLLTPAFAMAQQASSAQQTQAADPQRITPAQADAPPSPASPAPATTTAPKPAASTGYPLEAQGWGPKQGKTWQARWMDDFTYLRDRSKRKDFYDPIKYIPLNDDGSVYLTLSGELRFRNNTFSHPGMVPTADTQIQWLRRVFGGADLHVGEHFRVYAELAHGQIDGVNEGNPASQHNEAYLQQGFFDITGDINGVEAGFRAGRQLFIDGPTQLQAARDNTNLFRPMNGFRGWLIGDDKRLDVYEFRWPIDGPGGLGDDKIDYGRRFRGVTAGFKLPVGKLYLDPFWYSSRVDEQRWGRTTARDERDFWGVRFYGTYGNLTTETYAASQRGSYGDRKVRAWSGGTSNRWSLSKEGWKPSLGFHADIASGGGGAFNGGTIKGASFLHSNVLYFDWSSFFGATNLINAAPQFVFQPLPKMNVTTEWEALWRYSENDAVYNGQGAAYARTQLPDGKYIGNLARINVTYAYDDHLSFVWRAEQFTAGDMMKEAGYGDSTFMAAWVNYRF</sequence>
<comment type="caution">
    <text evidence="4">The sequence shown here is derived from an EMBL/GenBank/DDBJ whole genome shotgun (WGS) entry which is preliminary data.</text>
</comment>
<dbReference type="Pfam" id="PF13372">
    <property type="entry name" value="Alginate_exp"/>
    <property type="match status" value="1"/>
</dbReference>
<proteinExistence type="predicted"/>
<feature type="region of interest" description="Disordered" evidence="1">
    <location>
        <begin position="38"/>
        <end position="90"/>
    </location>
</feature>
<feature type="domain" description="Alginate export" evidence="3">
    <location>
        <begin position="132"/>
        <end position="518"/>
    </location>
</feature>
<feature type="chain" id="PRO_5020940032" description="Alginate export domain-containing protein" evidence="2">
    <location>
        <begin position="35"/>
        <end position="528"/>
    </location>
</feature>
<name>A0A4Q1JW07_9GAMM</name>
<evidence type="ECO:0000313" key="5">
    <source>
        <dbReference type="Proteomes" id="UP000289784"/>
    </source>
</evidence>
<protein>
    <recommendedName>
        <fullName evidence="3">Alginate export domain-containing protein</fullName>
    </recommendedName>
</protein>
<dbReference type="EMBL" id="SAWZ01000003">
    <property type="protein sequence ID" value="RXR06478.1"/>
    <property type="molecule type" value="Genomic_DNA"/>
</dbReference>
<keyword evidence="5" id="KW-1185">Reference proteome</keyword>
<feature type="compositionally biased region" description="Low complexity" evidence="1">
    <location>
        <begin position="38"/>
        <end position="58"/>
    </location>
</feature>
<feature type="signal peptide" evidence="2">
    <location>
        <begin position="1"/>
        <end position="34"/>
    </location>
</feature>
<feature type="compositionally biased region" description="Low complexity" evidence="1">
    <location>
        <begin position="66"/>
        <end position="79"/>
    </location>
</feature>
<evidence type="ECO:0000259" key="3">
    <source>
        <dbReference type="Pfam" id="PF13372"/>
    </source>
</evidence>
<evidence type="ECO:0000256" key="2">
    <source>
        <dbReference type="SAM" id="SignalP"/>
    </source>
</evidence>
<dbReference type="InterPro" id="IPR025388">
    <property type="entry name" value="Alginate_export_dom"/>
</dbReference>
<dbReference type="AlphaFoldDB" id="A0A4Q1JW07"/>
<keyword evidence="2" id="KW-0732">Signal</keyword>
<evidence type="ECO:0000256" key="1">
    <source>
        <dbReference type="SAM" id="MobiDB-lite"/>
    </source>
</evidence>
<gene>
    <name evidence="4" type="ORF">EPA99_07475</name>
</gene>
<accession>A0A4Q1JW07</accession>
<reference evidence="4 5" key="1">
    <citation type="submission" date="2019-01" db="EMBL/GenBank/DDBJ databases">
        <title>Pseudoxanthomonas composti sp. nov., isolated from compost.</title>
        <authorList>
            <person name="Yang G."/>
        </authorList>
    </citation>
    <scope>NUCLEOTIDE SEQUENCE [LARGE SCALE GENOMIC DNA]</scope>
    <source>
        <strain evidence="4 5">GSS15</strain>
    </source>
</reference>
<dbReference type="OrthoDB" id="311329at2"/>